<dbReference type="RefSeq" id="WP_096862687.1">
    <property type="nucleotide sequence ID" value="NZ_CP023668.1"/>
</dbReference>
<dbReference type="KEGG" id="mlac:CP520_01330"/>
<gene>
    <name evidence="1" type="ORF">CP520_01330</name>
</gene>
<dbReference type="Proteomes" id="UP000232227">
    <property type="component" value="Chromosome"/>
</dbReference>
<sequence>MDKKLNEVINLNDIVLDILKDDLKNFEKIIEINKVEKPSYFDKTLSLIKDSTDLNEVVGELGKLFDHLASDNDLDLAILTQQFLQRYTFFLQTIADYDQFSGNFSANMINGHNTAEIFQAIFVPFFSEQINLYYENLKKGLQIYDVKDWSKTVDKELKEYLNKGLEQKDFITKIQDVEDLINYLSDPQKLYKELNISFTEPNDPSKEAFLAQLSQFKIILQSIDILVEHVIKAVDKVAG</sequence>
<name>A0A291IRJ0_9MOLU</name>
<evidence type="ECO:0000313" key="2">
    <source>
        <dbReference type="Proteomes" id="UP000232227"/>
    </source>
</evidence>
<protein>
    <submittedName>
        <fullName evidence="1">Uncharacterized protein</fullName>
    </submittedName>
</protein>
<proteinExistence type="predicted"/>
<dbReference type="OrthoDB" id="389120at2"/>
<organism evidence="1 2">
    <name type="scientific">Mesoplasma lactucae ATCC 49193</name>
    <dbReference type="NCBI Taxonomy" id="81460"/>
    <lineage>
        <taxon>Bacteria</taxon>
        <taxon>Bacillati</taxon>
        <taxon>Mycoplasmatota</taxon>
        <taxon>Mollicutes</taxon>
        <taxon>Entomoplasmatales</taxon>
        <taxon>Entomoplasmataceae</taxon>
        <taxon>Mesoplasma</taxon>
    </lineage>
</organism>
<dbReference type="EMBL" id="CP023668">
    <property type="protein sequence ID" value="ATG97399.1"/>
    <property type="molecule type" value="Genomic_DNA"/>
</dbReference>
<evidence type="ECO:0000313" key="1">
    <source>
        <dbReference type="EMBL" id="ATG97399.1"/>
    </source>
</evidence>
<dbReference type="AlphaFoldDB" id="A0A291IRJ0"/>
<accession>A0A291IRJ0</accession>
<keyword evidence="2" id="KW-1185">Reference proteome</keyword>
<reference evidence="1 2" key="1">
    <citation type="submission" date="2017-09" db="EMBL/GenBank/DDBJ databases">
        <title>SPAdes assembly of the Mesoplasma lactucae genome.</title>
        <authorList>
            <person name="Knight T.F."/>
            <person name="Rubinstein R."/>
            <person name="Citino T."/>
        </authorList>
    </citation>
    <scope>NUCLEOTIDE SEQUENCE [LARGE SCALE GENOMIC DNA]</scope>
    <source>
        <strain evidence="1 2">831-C4</strain>
    </source>
</reference>